<name>A0A813GUC7_POLGL</name>
<reference evidence="2" key="1">
    <citation type="submission" date="2021-02" db="EMBL/GenBank/DDBJ databases">
        <authorList>
            <person name="Dougan E. K."/>
            <person name="Rhodes N."/>
            <person name="Thang M."/>
            <person name="Chan C."/>
        </authorList>
    </citation>
    <scope>NUCLEOTIDE SEQUENCE</scope>
</reference>
<keyword evidence="3" id="KW-1185">Reference proteome</keyword>
<dbReference type="OrthoDB" id="448686at2759"/>
<organism evidence="2 3">
    <name type="scientific">Polarella glacialis</name>
    <name type="common">Dinoflagellate</name>
    <dbReference type="NCBI Taxonomy" id="89957"/>
    <lineage>
        <taxon>Eukaryota</taxon>
        <taxon>Sar</taxon>
        <taxon>Alveolata</taxon>
        <taxon>Dinophyceae</taxon>
        <taxon>Suessiales</taxon>
        <taxon>Suessiaceae</taxon>
        <taxon>Polarella</taxon>
    </lineage>
</organism>
<feature type="region of interest" description="Disordered" evidence="1">
    <location>
        <begin position="97"/>
        <end position="192"/>
    </location>
</feature>
<protein>
    <submittedName>
        <fullName evidence="2">Uncharacterized protein</fullName>
    </submittedName>
</protein>
<dbReference type="EMBL" id="CAJNNV010029364">
    <property type="protein sequence ID" value="CAE8628260.1"/>
    <property type="molecule type" value="Genomic_DNA"/>
</dbReference>
<accession>A0A813GUC7</accession>
<feature type="compositionally biased region" description="Polar residues" evidence="1">
    <location>
        <begin position="113"/>
        <end position="123"/>
    </location>
</feature>
<feature type="non-terminal residue" evidence="2">
    <location>
        <position position="1"/>
    </location>
</feature>
<dbReference type="Proteomes" id="UP000654075">
    <property type="component" value="Unassembled WGS sequence"/>
</dbReference>
<feature type="compositionally biased region" description="Low complexity" evidence="1">
    <location>
        <begin position="134"/>
        <end position="151"/>
    </location>
</feature>
<evidence type="ECO:0000313" key="3">
    <source>
        <dbReference type="Proteomes" id="UP000654075"/>
    </source>
</evidence>
<proteinExistence type="predicted"/>
<dbReference type="AlphaFoldDB" id="A0A813GUC7"/>
<evidence type="ECO:0000256" key="1">
    <source>
        <dbReference type="SAM" id="MobiDB-lite"/>
    </source>
</evidence>
<feature type="compositionally biased region" description="Acidic residues" evidence="1">
    <location>
        <begin position="152"/>
        <end position="179"/>
    </location>
</feature>
<evidence type="ECO:0000313" key="2">
    <source>
        <dbReference type="EMBL" id="CAE8628260.1"/>
    </source>
</evidence>
<feature type="region of interest" description="Disordered" evidence="1">
    <location>
        <begin position="1"/>
        <end position="20"/>
    </location>
</feature>
<gene>
    <name evidence="2" type="ORF">PGLA1383_LOCUS44924</name>
</gene>
<sequence>TPQWRSPPPFRHRSAASRPRPFLPKMVLRAPSLGQPMYRSAWVRAAAVSHLHGSAGKLQASRAPALVSARSARGIDSSIASPSSWIVPARFRHFSTAGSGADGSEPDSKVDGTDTSSVPQEIESTSRAEEVLEAQSSHAPAAAAASMQPSDDAAEEAEDLEEKEEEEEGGQEQEEEEEMPASLSGPMDMPPAPWRHAREWVDLELERAGIPSEGGAAVALDSPWGSEEFQPPDINVLWPHTALNDHRSRPFVLPRHVPNEDLKEKEKQLAANRERLAALWHYSASHGISWDELDHAYVNFAKTGNKRYAEWSRGTEYKLPKAALQRKAASARAARYLVRFVPKDPEGKISDPAVMYPSRTRRLAARIYVEDKKKFLSPWGPGRLTVKLQQLVAAKMLRRETQERAHGFQRGGDQAGKVA</sequence>
<comment type="caution">
    <text evidence="2">The sequence shown here is derived from an EMBL/GenBank/DDBJ whole genome shotgun (WGS) entry which is preliminary data.</text>
</comment>